<organism evidence="6 7">
    <name type="scientific">Dongia soli</name>
    <dbReference type="NCBI Taxonomy" id="600628"/>
    <lineage>
        <taxon>Bacteria</taxon>
        <taxon>Pseudomonadati</taxon>
        <taxon>Pseudomonadota</taxon>
        <taxon>Alphaproteobacteria</taxon>
        <taxon>Rhodospirillales</taxon>
        <taxon>Dongiaceae</taxon>
        <taxon>Dongia</taxon>
    </lineage>
</organism>
<dbReference type="PROSITE" id="PS50931">
    <property type="entry name" value="HTH_LYSR"/>
    <property type="match status" value="1"/>
</dbReference>
<keyword evidence="7" id="KW-1185">Reference proteome</keyword>
<dbReference type="InterPro" id="IPR058163">
    <property type="entry name" value="LysR-type_TF_proteobact-type"/>
</dbReference>
<dbReference type="PANTHER" id="PTHR30537:SF79">
    <property type="entry name" value="TRANSCRIPTIONAL REGULATOR-RELATED"/>
    <property type="match status" value="1"/>
</dbReference>
<dbReference type="PANTHER" id="PTHR30537">
    <property type="entry name" value="HTH-TYPE TRANSCRIPTIONAL REGULATOR"/>
    <property type="match status" value="1"/>
</dbReference>
<dbReference type="InterPro" id="IPR000847">
    <property type="entry name" value="LysR_HTH_N"/>
</dbReference>
<dbReference type="EMBL" id="JAXCLW010000002">
    <property type="protein sequence ID" value="MDY0883164.1"/>
    <property type="molecule type" value="Genomic_DNA"/>
</dbReference>
<dbReference type="Proteomes" id="UP001279642">
    <property type="component" value="Unassembled WGS sequence"/>
</dbReference>
<dbReference type="InterPro" id="IPR036388">
    <property type="entry name" value="WH-like_DNA-bd_sf"/>
</dbReference>
<name>A0ABU5EBK1_9PROT</name>
<proteinExistence type="inferred from homology"/>
<evidence type="ECO:0000256" key="2">
    <source>
        <dbReference type="ARBA" id="ARBA00023015"/>
    </source>
</evidence>
<dbReference type="Pfam" id="PF00126">
    <property type="entry name" value="HTH_1"/>
    <property type="match status" value="1"/>
</dbReference>
<dbReference type="InterPro" id="IPR005119">
    <property type="entry name" value="LysR_subst-bd"/>
</dbReference>
<evidence type="ECO:0000259" key="5">
    <source>
        <dbReference type="PROSITE" id="PS50931"/>
    </source>
</evidence>
<dbReference type="Gene3D" id="3.40.190.10">
    <property type="entry name" value="Periplasmic binding protein-like II"/>
    <property type="match status" value="2"/>
</dbReference>
<dbReference type="Pfam" id="PF03466">
    <property type="entry name" value="LysR_substrate"/>
    <property type="match status" value="1"/>
</dbReference>
<comment type="similarity">
    <text evidence="1">Belongs to the LysR transcriptional regulatory family.</text>
</comment>
<dbReference type="InterPro" id="IPR036390">
    <property type="entry name" value="WH_DNA-bd_sf"/>
</dbReference>
<feature type="domain" description="HTH lysR-type" evidence="5">
    <location>
        <begin position="8"/>
        <end position="63"/>
    </location>
</feature>
<dbReference type="RefSeq" id="WP_320508209.1">
    <property type="nucleotide sequence ID" value="NZ_JAXCLW010000002.1"/>
</dbReference>
<evidence type="ECO:0000313" key="7">
    <source>
        <dbReference type="Proteomes" id="UP001279642"/>
    </source>
</evidence>
<evidence type="ECO:0000256" key="3">
    <source>
        <dbReference type="ARBA" id="ARBA00023125"/>
    </source>
</evidence>
<gene>
    <name evidence="6" type="ORF">SMD27_09940</name>
</gene>
<evidence type="ECO:0000256" key="4">
    <source>
        <dbReference type="ARBA" id="ARBA00023163"/>
    </source>
</evidence>
<keyword evidence="2" id="KW-0805">Transcription regulation</keyword>
<dbReference type="PRINTS" id="PR00039">
    <property type="entry name" value="HTHLYSR"/>
</dbReference>
<sequence>MARPLAALPALRAFEAVARLGSIRAAAEELHVTPGAVSQQVKALEAELGVTLVRRHGTGLALTQIGEEAAGDLTEGFRLLGRATAKMRKGKRGLALRLRLDDPAIAVNWLIARLQHYRARPNSVDIVLETTTALSDWDEDDDSYDMALRFALGDFPGLESHRLFSDEVFPVCSPALLARTPLVEPADLANCTLLHLDWSSSHNLPWPDWPAWLKAAGVTQIDASRGPRFNDYALCLQSAVGGQGVALGTRPVVADHLAAGTLIAPFAKRIFTPFAYYLVYAPSVRERPEAQDFIDWILEEARQTAG</sequence>
<accession>A0ABU5EBK1</accession>
<keyword evidence="4" id="KW-0804">Transcription</keyword>
<dbReference type="SUPFAM" id="SSF53850">
    <property type="entry name" value="Periplasmic binding protein-like II"/>
    <property type="match status" value="1"/>
</dbReference>
<dbReference type="SUPFAM" id="SSF46785">
    <property type="entry name" value="Winged helix' DNA-binding domain"/>
    <property type="match status" value="1"/>
</dbReference>
<evidence type="ECO:0000313" key="6">
    <source>
        <dbReference type="EMBL" id="MDY0883164.1"/>
    </source>
</evidence>
<evidence type="ECO:0000256" key="1">
    <source>
        <dbReference type="ARBA" id="ARBA00009437"/>
    </source>
</evidence>
<dbReference type="Gene3D" id="1.10.10.10">
    <property type="entry name" value="Winged helix-like DNA-binding domain superfamily/Winged helix DNA-binding domain"/>
    <property type="match status" value="1"/>
</dbReference>
<comment type="caution">
    <text evidence="6">The sequence shown here is derived from an EMBL/GenBank/DDBJ whole genome shotgun (WGS) entry which is preliminary data.</text>
</comment>
<protein>
    <submittedName>
        <fullName evidence="6">LysR substrate-binding domain-containing protein</fullName>
    </submittedName>
</protein>
<reference evidence="6 7" key="1">
    <citation type="journal article" date="2016" name="Antonie Van Leeuwenhoek">
        <title>Dongia soli sp. nov., isolated from soil from Dokdo, Korea.</title>
        <authorList>
            <person name="Kim D.U."/>
            <person name="Lee H."/>
            <person name="Kim H."/>
            <person name="Kim S.G."/>
            <person name="Ka J.O."/>
        </authorList>
    </citation>
    <scope>NUCLEOTIDE SEQUENCE [LARGE SCALE GENOMIC DNA]</scope>
    <source>
        <strain evidence="6 7">D78</strain>
    </source>
</reference>
<dbReference type="CDD" id="cd08432">
    <property type="entry name" value="PBP2_GcdR_TrpI_HvrB_AmpR_like"/>
    <property type="match status" value="1"/>
</dbReference>
<keyword evidence="3" id="KW-0238">DNA-binding</keyword>